<dbReference type="GO" id="GO:0016787">
    <property type="term" value="F:hydrolase activity"/>
    <property type="evidence" value="ECO:0007669"/>
    <property type="project" value="InterPro"/>
</dbReference>
<dbReference type="AlphaFoldDB" id="A0A7M2X3V0"/>
<accession>A0A7M2X3V0</accession>
<feature type="chain" id="PRO_5034340201" evidence="1">
    <location>
        <begin position="27"/>
        <end position="362"/>
    </location>
</feature>
<organism evidence="3 4">
    <name type="scientific">Humisphaera borealis</name>
    <dbReference type="NCBI Taxonomy" id="2807512"/>
    <lineage>
        <taxon>Bacteria</taxon>
        <taxon>Pseudomonadati</taxon>
        <taxon>Planctomycetota</taxon>
        <taxon>Phycisphaerae</taxon>
        <taxon>Tepidisphaerales</taxon>
        <taxon>Tepidisphaeraceae</taxon>
        <taxon>Humisphaera</taxon>
    </lineage>
</organism>
<dbReference type="EMBL" id="CP063458">
    <property type="protein sequence ID" value="QOV92309.1"/>
    <property type="molecule type" value="Genomic_DNA"/>
</dbReference>
<proteinExistence type="predicted"/>
<dbReference type="Gene3D" id="2.60.120.560">
    <property type="entry name" value="Exo-inulinase, domain 1"/>
    <property type="match status" value="1"/>
</dbReference>
<evidence type="ECO:0000313" key="4">
    <source>
        <dbReference type="Proteomes" id="UP000593765"/>
    </source>
</evidence>
<dbReference type="InterPro" id="IPR010496">
    <property type="entry name" value="AL/BT2_dom"/>
</dbReference>
<feature type="signal peptide" evidence="1">
    <location>
        <begin position="1"/>
        <end position="26"/>
    </location>
</feature>
<keyword evidence="1" id="KW-0732">Signal</keyword>
<reference evidence="3 4" key="1">
    <citation type="submission" date="2020-10" db="EMBL/GenBank/DDBJ databases">
        <title>Wide distribution of Phycisphaera-like planctomycetes from WD2101 soil group in peatlands and genome analysis of the first cultivated representative.</title>
        <authorList>
            <person name="Dedysh S.N."/>
            <person name="Beletsky A.V."/>
            <person name="Ivanova A."/>
            <person name="Kulichevskaya I.S."/>
            <person name="Suzina N.E."/>
            <person name="Philippov D.A."/>
            <person name="Rakitin A.L."/>
            <person name="Mardanov A.V."/>
            <person name="Ravin N.V."/>
        </authorList>
    </citation>
    <scope>NUCLEOTIDE SEQUENCE [LARGE SCALE GENOMIC DNA]</scope>
    <source>
        <strain evidence="3 4">M1803</strain>
    </source>
</reference>
<dbReference type="KEGG" id="hbs:IPV69_02215"/>
<evidence type="ECO:0000313" key="3">
    <source>
        <dbReference type="EMBL" id="QOV92309.1"/>
    </source>
</evidence>
<gene>
    <name evidence="3" type="ORF">IPV69_02215</name>
</gene>
<dbReference type="Pfam" id="PF06439">
    <property type="entry name" value="3keto-disac_hyd"/>
    <property type="match status" value="1"/>
</dbReference>
<dbReference type="Proteomes" id="UP000593765">
    <property type="component" value="Chromosome"/>
</dbReference>
<sequence>MNLRSHCKLRLTCTALLALAFGHALIAADPTPAASPAAPPAANEKIVPEFSRGVGPGWFDLTGKDFLNVNCWDDTWVWKEGHAFCTGRPTGVIRYKEPLTNFEFSCEWMHKKKGGNSGIFVWASPESILSLTKGKGSLPHGIEVQVLDLGYKEIYEAQFKKPGNWFTSHGDVFPVGPVKMKPFPPVAPDGQRAFPSKETTLGINNWNHYYIRAIDGEVRLWVNGEQVSGGNGISPASGFLCLESEGAPVEFKNLRLRKLPPMETKLPRDMEIPVPVIVNPANRPAVKLDGHAILGTWEYQGTYTREFLADGQCILRDKTTVIWTRKCVEKTAATVTLEGGLEHKLEGDKLKIEGRYEATRRK</sequence>
<evidence type="ECO:0000256" key="1">
    <source>
        <dbReference type="SAM" id="SignalP"/>
    </source>
</evidence>
<name>A0A7M2X3V0_9BACT</name>
<feature type="domain" description="3-keto-alpha-glucoside-1,2-lyase/3-keto-2-hydroxy-glucal hydratase" evidence="2">
    <location>
        <begin position="72"/>
        <end position="257"/>
    </location>
</feature>
<evidence type="ECO:0000259" key="2">
    <source>
        <dbReference type="Pfam" id="PF06439"/>
    </source>
</evidence>
<protein>
    <submittedName>
        <fullName evidence="3">DUF1080 domain-containing protein</fullName>
    </submittedName>
</protein>
<keyword evidence="4" id="KW-1185">Reference proteome</keyword>